<sequence>MLKLIGKGVNMLFVLASIVFSVVYYIQSYKTGLTAKKWAAAGLVFGPFIYPLFKSRQRVKLLKSRGIESVLFQV</sequence>
<proteinExistence type="predicted"/>
<keyword evidence="3" id="KW-1185">Reference proteome</keyword>
<keyword evidence="1" id="KW-1133">Transmembrane helix</keyword>
<gene>
    <name evidence="2" type="ORF">L0668_19755</name>
</gene>
<accession>A0ABS9DBP9</accession>
<dbReference type="Proteomes" id="UP001521137">
    <property type="component" value="Unassembled WGS sequence"/>
</dbReference>
<evidence type="ECO:0000256" key="1">
    <source>
        <dbReference type="SAM" id="Phobius"/>
    </source>
</evidence>
<feature type="transmembrane region" description="Helical" evidence="1">
    <location>
        <begin position="38"/>
        <end position="53"/>
    </location>
</feature>
<evidence type="ECO:0000313" key="3">
    <source>
        <dbReference type="Proteomes" id="UP001521137"/>
    </source>
</evidence>
<name>A0ABS9DBP9_9ALTE</name>
<reference evidence="2 3" key="1">
    <citation type="submission" date="2022-01" db="EMBL/GenBank/DDBJ databases">
        <title>Paraglaciecola sp. G1-23.</title>
        <authorList>
            <person name="Jin M.S."/>
            <person name="Han D.M."/>
            <person name="Kim H.M."/>
            <person name="Jeon C.O."/>
        </authorList>
    </citation>
    <scope>NUCLEOTIDE SEQUENCE [LARGE SCALE GENOMIC DNA]</scope>
    <source>
        <strain evidence="2 3">G1-23</strain>
    </source>
</reference>
<protein>
    <submittedName>
        <fullName evidence="2">Uncharacterized protein</fullName>
    </submittedName>
</protein>
<comment type="caution">
    <text evidence="2">The sequence shown here is derived from an EMBL/GenBank/DDBJ whole genome shotgun (WGS) entry which is preliminary data.</text>
</comment>
<feature type="transmembrane region" description="Helical" evidence="1">
    <location>
        <begin position="9"/>
        <end position="26"/>
    </location>
</feature>
<evidence type="ECO:0000313" key="2">
    <source>
        <dbReference type="EMBL" id="MCF2950354.1"/>
    </source>
</evidence>
<organism evidence="2 3">
    <name type="scientific">Paraglaciecola algarum</name>
    <dbReference type="NCBI Taxonomy" id="3050085"/>
    <lineage>
        <taxon>Bacteria</taxon>
        <taxon>Pseudomonadati</taxon>
        <taxon>Pseudomonadota</taxon>
        <taxon>Gammaproteobacteria</taxon>
        <taxon>Alteromonadales</taxon>
        <taxon>Alteromonadaceae</taxon>
        <taxon>Paraglaciecola</taxon>
    </lineage>
</organism>
<keyword evidence="1" id="KW-0472">Membrane</keyword>
<keyword evidence="1" id="KW-0812">Transmembrane</keyword>
<dbReference type="RefSeq" id="WP_235314456.1">
    <property type="nucleotide sequence ID" value="NZ_JAKGAS010000018.1"/>
</dbReference>
<dbReference type="EMBL" id="JAKGAS010000018">
    <property type="protein sequence ID" value="MCF2950354.1"/>
    <property type="molecule type" value="Genomic_DNA"/>
</dbReference>